<dbReference type="EMBL" id="BAAAVS010000017">
    <property type="protein sequence ID" value="GAA3030417.1"/>
    <property type="molecule type" value="Genomic_DNA"/>
</dbReference>
<name>A0ABP6L597_9ACTN</name>
<feature type="transmembrane region" description="Helical" evidence="1">
    <location>
        <begin position="160"/>
        <end position="178"/>
    </location>
</feature>
<keyword evidence="1" id="KW-0472">Membrane</keyword>
<feature type="transmembrane region" description="Helical" evidence="1">
    <location>
        <begin position="53"/>
        <end position="74"/>
    </location>
</feature>
<proteinExistence type="predicted"/>
<dbReference type="RefSeq" id="WP_290713472.1">
    <property type="nucleotide sequence ID" value="NZ_BAAAVS010000017.1"/>
</dbReference>
<evidence type="ECO:0008006" key="4">
    <source>
        <dbReference type="Google" id="ProtNLM"/>
    </source>
</evidence>
<feature type="transmembrane region" description="Helical" evidence="1">
    <location>
        <begin position="95"/>
        <end position="120"/>
    </location>
</feature>
<evidence type="ECO:0000256" key="1">
    <source>
        <dbReference type="SAM" id="Phobius"/>
    </source>
</evidence>
<keyword evidence="1" id="KW-0812">Transmembrane</keyword>
<feature type="transmembrane region" description="Helical" evidence="1">
    <location>
        <begin position="235"/>
        <end position="254"/>
    </location>
</feature>
<feature type="transmembrane region" description="Helical" evidence="1">
    <location>
        <begin position="301"/>
        <end position="321"/>
    </location>
</feature>
<sequence length="322" mass="35494">MALSELTPESNLGLRLLAYSNERFPLWQAAGQFPMFLTAYTVGRMMVGERPAFTLNLFLGCLALIAYTLMVRCIDDHKDAPHDNAYYPERVLQRGIVTFTNLKVVAILCVLLIVGVSLYIDRGIGLATMWLLLIFITNNLVQFVQVKWASLGEWLEARRVLLALTVIPFWGFGSVWAAQMGAGKQLVTAQVWWLVASWCVAALLLEIARKSRTPEDTRDSVVDYTKETSSWTTSLGLRGTVVTLLVLATAVTAIEAGMLNALGVGVWWAYLALGLTLLLPIGAGIRFAVRPDRFTAKDVSETSAGLWLIGQIICSVALFLVH</sequence>
<feature type="transmembrane region" description="Helical" evidence="1">
    <location>
        <begin position="266"/>
        <end position="289"/>
    </location>
</feature>
<reference evidence="3" key="1">
    <citation type="journal article" date="2019" name="Int. J. Syst. Evol. Microbiol.">
        <title>The Global Catalogue of Microorganisms (GCM) 10K type strain sequencing project: providing services to taxonomists for standard genome sequencing and annotation.</title>
        <authorList>
            <consortium name="The Broad Institute Genomics Platform"/>
            <consortium name="The Broad Institute Genome Sequencing Center for Infectious Disease"/>
            <person name="Wu L."/>
            <person name="Ma J."/>
        </authorList>
    </citation>
    <scope>NUCLEOTIDE SEQUENCE [LARGE SCALE GENOMIC DNA]</scope>
    <source>
        <strain evidence="3">JCM 14234</strain>
    </source>
</reference>
<feature type="transmembrane region" description="Helical" evidence="1">
    <location>
        <begin position="190"/>
        <end position="208"/>
    </location>
</feature>
<feature type="transmembrane region" description="Helical" evidence="1">
    <location>
        <begin position="126"/>
        <end position="148"/>
    </location>
</feature>
<dbReference type="Proteomes" id="UP001501035">
    <property type="component" value="Unassembled WGS sequence"/>
</dbReference>
<evidence type="ECO:0000313" key="3">
    <source>
        <dbReference type="Proteomes" id="UP001501035"/>
    </source>
</evidence>
<accession>A0ABP6L597</accession>
<organism evidence="2 3">
    <name type="scientific">Gordonia defluvii</name>
    <dbReference type="NCBI Taxonomy" id="283718"/>
    <lineage>
        <taxon>Bacteria</taxon>
        <taxon>Bacillati</taxon>
        <taxon>Actinomycetota</taxon>
        <taxon>Actinomycetes</taxon>
        <taxon>Mycobacteriales</taxon>
        <taxon>Gordoniaceae</taxon>
        <taxon>Gordonia</taxon>
    </lineage>
</organism>
<keyword evidence="1" id="KW-1133">Transmembrane helix</keyword>
<evidence type="ECO:0000313" key="2">
    <source>
        <dbReference type="EMBL" id="GAA3030417.1"/>
    </source>
</evidence>
<gene>
    <name evidence="2" type="ORF">GCM10010528_09800</name>
</gene>
<protein>
    <recommendedName>
        <fullName evidence="4">Prenyltransferase</fullName>
    </recommendedName>
</protein>
<comment type="caution">
    <text evidence="2">The sequence shown here is derived from an EMBL/GenBank/DDBJ whole genome shotgun (WGS) entry which is preliminary data.</text>
</comment>
<keyword evidence="3" id="KW-1185">Reference proteome</keyword>